<dbReference type="InterPro" id="IPR002938">
    <property type="entry name" value="FAD-bd"/>
</dbReference>
<keyword evidence="2" id="KW-0812">Transmembrane</keyword>
<keyword evidence="2" id="KW-0472">Membrane</keyword>
<feature type="domain" description="FAD-binding" evidence="3">
    <location>
        <begin position="6"/>
        <end position="340"/>
    </location>
</feature>
<dbReference type="Pfam" id="PF01494">
    <property type="entry name" value="FAD_binding_3"/>
    <property type="match status" value="1"/>
</dbReference>
<organism evidence="4 5">
    <name type="scientific">Nocardioides luteus</name>
    <dbReference type="NCBI Taxonomy" id="1844"/>
    <lineage>
        <taxon>Bacteria</taxon>
        <taxon>Bacillati</taxon>
        <taxon>Actinomycetota</taxon>
        <taxon>Actinomycetes</taxon>
        <taxon>Propionibacteriales</taxon>
        <taxon>Nocardioidaceae</taxon>
        <taxon>Nocardioides</taxon>
    </lineage>
</organism>
<dbReference type="SUPFAM" id="SSF51905">
    <property type="entry name" value="FAD/NAD(P)-binding domain"/>
    <property type="match status" value="1"/>
</dbReference>
<protein>
    <submittedName>
        <fullName evidence="4">3-(3-hydroxy-phenyl)propionate/3-hydroxycinnamic acid hydroxylase</fullName>
    </submittedName>
</protein>
<dbReference type="PANTHER" id="PTHR43476">
    <property type="entry name" value="3-(3-HYDROXY-PHENYL)PROPIONATE/3-HYDROXYCINNAMIC ACID HYDROXYLASE"/>
    <property type="match status" value="1"/>
</dbReference>
<evidence type="ECO:0000259" key="3">
    <source>
        <dbReference type="Pfam" id="PF01494"/>
    </source>
</evidence>
<dbReference type="InterPro" id="IPR036188">
    <property type="entry name" value="FAD/NAD-bd_sf"/>
</dbReference>
<dbReference type="InterPro" id="IPR050631">
    <property type="entry name" value="PheA/TfdB_FAD_monoxygenase"/>
</dbReference>
<sequence length="526" mass="56390">MRAHRDVVVVGAGPIGMVAALLLAESGVTTTILEKQTEPGDLPRAISLQDESFRTFEQIGVADALKAESLLDTGSRYFGLGDRLLLEARPTASRLGHPAKTQFDQPILERLLWERTLAHPDIEFVRGAEVTGLVQDEDGVTVSAVIDGASEQITASWLIGADGGRSFVRTALGIELEGTTQPQRWIVIDLANEPTVRDPFAEFHGDGQRPFVLVPGVDGRLRLEFMLFDDEDPDAMTTPDAIRDLVVPRFRDHLDPADVRRAAVYVAHQRVARTYRSGRAFLVGDAAHLMPPFAGQGLNAGVRDATNLAWKLAEVCRGRAGDRLLDTYEVERRPHGRSMMVVSRRIGAVVMGTNPVATRLRDATVRALSLIPSVRSFLANMRFITPPDYSAGAVVAPEDAALDGVAVGRALSQPAVRDASEKEGGLDAHLGLGWSLLQIGGDSQPAVSPFWDAIGATRVRVLAPGHAPAAGEVAETTPVLTAGAGPAPTFVLVRPDRYVAAVFGAAGETRVIDTLRTFLTEPSPVA</sequence>
<dbReference type="Proteomes" id="UP001142292">
    <property type="component" value="Unassembled WGS sequence"/>
</dbReference>
<evidence type="ECO:0000313" key="5">
    <source>
        <dbReference type="Proteomes" id="UP001142292"/>
    </source>
</evidence>
<proteinExistence type="predicted"/>
<dbReference type="PRINTS" id="PR00420">
    <property type="entry name" value="RNGMNOXGNASE"/>
</dbReference>
<keyword evidence="2" id="KW-1133">Transmembrane helix</keyword>
<gene>
    <name evidence="4" type="primary">mhpA_2</name>
    <name evidence="4" type="ORF">GCM10017579_39250</name>
</gene>
<comment type="caution">
    <text evidence="4">The sequence shown here is derived from an EMBL/GenBank/DDBJ whole genome shotgun (WGS) entry which is preliminary data.</text>
</comment>
<keyword evidence="1" id="KW-0560">Oxidoreductase</keyword>
<feature type="transmembrane region" description="Helical" evidence="2">
    <location>
        <begin position="7"/>
        <end position="24"/>
    </location>
</feature>
<evidence type="ECO:0000256" key="1">
    <source>
        <dbReference type="ARBA" id="ARBA00023002"/>
    </source>
</evidence>
<evidence type="ECO:0000313" key="4">
    <source>
        <dbReference type="EMBL" id="GLJ69889.1"/>
    </source>
</evidence>
<dbReference type="Gene3D" id="3.30.70.2450">
    <property type="match status" value="1"/>
</dbReference>
<dbReference type="RefSeq" id="WP_189118303.1">
    <property type="nucleotide sequence ID" value="NZ_JAVDYA010000001.1"/>
</dbReference>
<reference evidence="4" key="2">
    <citation type="submission" date="2023-01" db="EMBL/GenBank/DDBJ databases">
        <authorList>
            <person name="Sun Q."/>
            <person name="Evtushenko L."/>
        </authorList>
    </citation>
    <scope>NUCLEOTIDE SEQUENCE</scope>
    <source>
        <strain evidence="4">VKM Ac-1246</strain>
    </source>
</reference>
<dbReference type="NCBIfam" id="NF004829">
    <property type="entry name" value="PRK06183.1-3"/>
    <property type="match status" value="1"/>
</dbReference>
<reference evidence="4" key="1">
    <citation type="journal article" date="2014" name="Int. J. Syst. Evol. Microbiol.">
        <title>Complete genome of a new Firmicutes species belonging to the dominant human colonic microbiota ('Ruminococcus bicirculans') reveals two chromosomes and a selective capacity to utilize plant glucans.</title>
        <authorList>
            <consortium name="NISC Comparative Sequencing Program"/>
            <person name="Wegmann U."/>
            <person name="Louis P."/>
            <person name="Goesmann A."/>
            <person name="Henrissat B."/>
            <person name="Duncan S.H."/>
            <person name="Flint H.J."/>
        </authorList>
    </citation>
    <scope>NUCLEOTIDE SEQUENCE</scope>
    <source>
        <strain evidence="4">VKM Ac-1246</strain>
    </source>
</reference>
<name>A0ABQ5T1D6_9ACTN</name>
<accession>A0ABQ5T1D6</accession>
<dbReference type="Gene3D" id="3.50.50.60">
    <property type="entry name" value="FAD/NAD(P)-binding domain"/>
    <property type="match status" value="1"/>
</dbReference>
<keyword evidence="5" id="KW-1185">Reference proteome</keyword>
<dbReference type="PANTHER" id="PTHR43476:SF3">
    <property type="entry name" value="FAD-BINDING MONOOXYGENASE"/>
    <property type="match status" value="1"/>
</dbReference>
<evidence type="ECO:0000256" key="2">
    <source>
        <dbReference type="SAM" id="Phobius"/>
    </source>
</evidence>
<dbReference type="EMBL" id="BSEL01000007">
    <property type="protein sequence ID" value="GLJ69889.1"/>
    <property type="molecule type" value="Genomic_DNA"/>
</dbReference>